<feature type="binding site" evidence="7">
    <location>
        <position position="122"/>
    </location>
    <ligand>
        <name>Zn(2+)</name>
        <dbReference type="ChEBI" id="CHEBI:29105"/>
    </ligand>
</feature>
<evidence type="ECO:0000256" key="6">
    <source>
        <dbReference type="ARBA" id="ARBA00023163"/>
    </source>
</evidence>
<keyword evidence="6" id="KW-0804">Transcription</keyword>
<accession>A0A4D7ATS1</accession>
<keyword evidence="4" id="KW-0805">Transcription regulation</keyword>
<evidence type="ECO:0000256" key="7">
    <source>
        <dbReference type="PIRSR" id="PIRSR602481-1"/>
    </source>
</evidence>
<keyword evidence="3 7" id="KW-0862">Zinc</keyword>
<dbReference type="RefSeq" id="WP_025544061.1">
    <property type="nucleotide sequence ID" value="NZ_CAUWCU010000012.1"/>
</dbReference>
<dbReference type="GO" id="GO:0003700">
    <property type="term" value="F:DNA-binding transcription factor activity"/>
    <property type="evidence" value="ECO:0007669"/>
    <property type="project" value="InterPro"/>
</dbReference>
<dbReference type="InterPro" id="IPR036390">
    <property type="entry name" value="WH_DNA-bd_sf"/>
</dbReference>
<dbReference type="PANTHER" id="PTHR33202">
    <property type="entry name" value="ZINC UPTAKE REGULATION PROTEIN"/>
    <property type="match status" value="1"/>
</dbReference>
<evidence type="ECO:0000256" key="5">
    <source>
        <dbReference type="ARBA" id="ARBA00023125"/>
    </source>
</evidence>
<reference evidence="10" key="1">
    <citation type="submission" date="2018-12" db="EMBL/GenBank/DDBJ databases">
        <title>Dusodibacter welbiota gen. nov., sp. nov., isolated from human faeces and emended description of the Oscillibacter genus.</title>
        <authorList>
            <person name="Le Roy T."/>
            <person name="Van der Smissen P."/>
            <person name="Delzenne N."/>
            <person name="Muccioli G."/>
            <person name="Collet J.F."/>
            <person name="Cani P.D."/>
        </authorList>
    </citation>
    <scope>NUCLEOTIDE SEQUENCE [LARGE SCALE GENOMIC DNA]</scope>
    <source>
        <strain evidence="10">J115</strain>
    </source>
</reference>
<dbReference type="GeneID" id="89522164"/>
<protein>
    <submittedName>
        <fullName evidence="9">Transcriptional repressor</fullName>
    </submittedName>
</protein>
<dbReference type="InterPro" id="IPR036388">
    <property type="entry name" value="WH-like_DNA-bd_sf"/>
</dbReference>
<dbReference type="InterPro" id="IPR043135">
    <property type="entry name" value="Fur_C"/>
</dbReference>
<evidence type="ECO:0000256" key="1">
    <source>
        <dbReference type="ARBA" id="ARBA00007957"/>
    </source>
</evidence>
<dbReference type="AlphaFoldDB" id="A0A4D7ATS1"/>
<evidence type="ECO:0000256" key="8">
    <source>
        <dbReference type="PIRSR" id="PIRSR602481-2"/>
    </source>
</evidence>
<dbReference type="EMBL" id="CP034413">
    <property type="protein sequence ID" value="QCI58900.1"/>
    <property type="molecule type" value="Genomic_DNA"/>
</dbReference>
<proteinExistence type="inferred from homology"/>
<organism evidence="9 10">
    <name type="scientific">Dysosmobacter welbionis</name>
    <dbReference type="NCBI Taxonomy" id="2093857"/>
    <lineage>
        <taxon>Bacteria</taxon>
        <taxon>Bacillati</taxon>
        <taxon>Bacillota</taxon>
        <taxon>Clostridia</taxon>
        <taxon>Eubacteriales</taxon>
        <taxon>Oscillospiraceae</taxon>
        <taxon>Dysosmobacter</taxon>
    </lineage>
</organism>
<keyword evidence="7" id="KW-0479">Metal-binding</keyword>
<feature type="binding site" evidence="8">
    <location>
        <position position="111"/>
    </location>
    <ligand>
        <name>Fe cation</name>
        <dbReference type="ChEBI" id="CHEBI:24875"/>
    </ligand>
</feature>
<dbReference type="Gene3D" id="3.30.1490.190">
    <property type="match status" value="1"/>
</dbReference>
<feature type="binding site" evidence="7">
    <location>
        <position position="119"/>
    </location>
    <ligand>
        <name>Zn(2+)</name>
        <dbReference type="ChEBI" id="CHEBI:29105"/>
    </ligand>
</feature>
<keyword evidence="10" id="KW-1185">Reference proteome</keyword>
<dbReference type="InterPro" id="IPR002481">
    <property type="entry name" value="FUR"/>
</dbReference>
<dbReference type="GO" id="GO:0000976">
    <property type="term" value="F:transcription cis-regulatory region binding"/>
    <property type="evidence" value="ECO:0007669"/>
    <property type="project" value="TreeGrafter"/>
</dbReference>
<keyword evidence="8" id="KW-0408">Iron</keyword>
<dbReference type="SUPFAM" id="SSF46785">
    <property type="entry name" value="Winged helix' DNA-binding domain"/>
    <property type="match status" value="1"/>
</dbReference>
<keyword evidence="5" id="KW-0238">DNA-binding</keyword>
<dbReference type="CDD" id="cd07153">
    <property type="entry name" value="Fur_like"/>
    <property type="match status" value="1"/>
</dbReference>
<name>A0A4D7ATS1_9FIRM</name>
<feature type="binding site" evidence="7">
    <location>
        <position position="82"/>
    </location>
    <ligand>
        <name>Zn(2+)</name>
        <dbReference type="ChEBI" id="CHEBI:29105"/>
    </ligand>
</feature>
<evidence type="ECO:0000256" key="4">
    <source>
        <dbReference type="ARBA" id="ARBA00023015"/>
    </source>
</evidence>
<dbReference type="GO" id="GO:0008270">
    <property type="term" value="F:zinc ion binding"/>
    <property type="evidence" value="ECO:0007669"/>
    <property type="project" value="TreeGrafter"/>
</dbReference>
<dbReference type="KEGG" id="obj:EIO64_06380"/>
<gene>
    <name evidence="9" type="ORF">EIO64_06380</name>
</gene>
<evidence type="ECO:0000313" key="9">
    <source>
        <dbReference type="EMBL" id="QCI58900.1"/>
    </source>
</evidence>
<evidence type="ECO:0000256" key="2">
    <source>
        <dbReference type="ARBA" id="ARBA00022491"/>
    </source>
</evidence>
<sequence>MPQRFSQQRERIYQTVLESRAHPTAEMVYQQLKPEMPRLSLGTVYRNLQQMAREGRLTELDGPVTRFDAVTRPHTHFRCRACGAVLDLETVPYDERLDRLAAARGCVVTGHTLIFTGHCPRCAGQDGRHEYRPEEKRDNCKI</sequence>
<dbReference type="GO" id="GO:1900376">
    <property type="term" value="P:regulation of secondary metabolite biosynthetic process"/>
    <property type="evidence" value="ECO:0007669"/>
    <property type="project" value="TreeGrafter"/>
</dbReference>
<keyword evidence="2" id="KW-0678">Repressor</keyword>
<comment type="cofactor">
    <cofactor evidence="7">
        <name>Zn(2+)</name>
        <dbReference type="ChEBI" id="CHEBI:29105"/>
    </cofactor>
    <text evidence="7">Binds 1 zinc ion per subunit.</text>
</comment>
<dbReference type="PANTHER" id="PTHR33202:SF7">
    <property type="entry name" value="FERRIC UPTAKE REGULATION PROTEIN"/>
    <property type="match status" value="1"/>
</dbReference>
<dbReference type="Gene3D" id="1.10.10.10">
    <property type="entry name" value="Winged helix-like DNA-binding domain superfamily/Winged helix DNA-binding domain"/>
    <property type="match status" value="1"/>
</dbReference>
<dbReference type="Proteomes" id="UP000298642">
    <property type="component" value="Chromosome"/>
</dbReference>
<comment type="similarity">
    <text evidence="1">Belongs to the Fur family.</text>
</comment>
<dbReference type="Pfam" id="PF01475">
    <property type="entry name" value="FUR"/>
    <property type="match status" value="1"/>
</dbReference>
<evidence type="ECO:0000313" key="10">
    <source>
        <dbReference type="Proteomes" id="UP000298642"/>
    </source>
</evidence>
<evidence type="ECO:0000256" key="3">
    <source>
        <dbReference type="ARBA" id="ARBA00022833"/>
    </source>
</evidence>
<comment type="cofactor">
    <cofactor evidence="8">
        <name>Mn(2+)</name>
        <dbReference type="ChEBI" id="CHEBI:29035"/>
    </cofactor>
    <cofactor evidence="8">
        <name>Fe(2+)</name>
        <dbReference type="ChEBI" id="CHEBI:29033"/>
    </cofactor>
    <text evidence="8">Binds 1 Mn(2+) or Fe(2+) ion per subunit.</text>
</comment>
<dbReference type="GO" id="GO:0045892">
    <property type="term" value="P:negative regulation of DNA-templated transcription"/>
    <property type="evidence" value="ECO:0007669"/>
    <property type="project" value="TreeGrafter"/>
</dbReference>
<feature type="binding site" evidence="7">
    <location>
        <position position="79"/>
    </location>
    <ligand>
        <name>Zn(2+)</name>
        <dbReference type="ChEBI" id="CHEBI:29105"/>
    </ligand>
</feature>